<keyword evidence="7" id="KW-1185">Reference proteome</keyword>
<reference evidence="6 7" key="1">
    <citation type="submission" date="2024-03" db="EMBL/GenBank/DDBJ databases">
        <title>Mouse gut bacterial collection (mGBC) of GemPharmatech.</title>
        <authorList>
            <person name="He Y."/>
            <person name="Dong L."/>
            <person name="Wu D."/>
            <person name="Gao X."/>
            <person name="Lin Z."/>
        </authorList>
    </citation>
    <scope>NUCLEOTIDE SEQUENCE [LARGE SCALE GENOMIC DNA]</scope>
    <source>
        <strain evidence="6 7">54-13</strain>
    </source>
</reference>
<dbReference type="InterPro" id="IPR041542">
    <property type="entry name" value="GH43_C2"/>
</dbReference>
<dbReference type="InterPro" id="IPR023296">
    <property type="entry name" value="Glyco_hydro_beta-prop_sf"/>
</dbReference>
<dbReference type="PANTHER" id="PTHR42812:SF12">
    <property type="entry name" value="BETA-XYLOSIDASE-RELATED"/>
    <property type="match status" value="1"/>
</dbReference>
<dbReference type="SUPFAM" id="SSF75005">
    <property type="entry name" value="Arabinanase/levansucrase/invertase"/>
    <property type="match status" value="1"/>
</dbReference>
<name>A0ABV4CUP3_9BACT</name>
<dbReference type="InterPro" id="IPR006710">
    <property type="entry name" value="Glyco_hydro_43"/>
</dbReference>
<dbReference type="EMBL" id="JBCLPP010000012">
    <property type="protein sequence ID" value="MEY8245099.1"/>
    <property type="molecule type" value="Genomic_DNA"/>
</dbReference>
<dbReference type="Pfam" id="PF04616">
    <property type="entry name" value="Glyco_hydro_43"/>
    <property type="match status" value="1"/>
</dbReference>
<dbReference type="Gene3D" id="2.115.10.20">
    <property type="entry name" value="Glycosyl hydrolase domain, family 43"/>
    <property type="match status" value="1"/>
</dbReference>
<dbReference type="CDD" id="cd18617">
    <property type="entry name" value="GH43_XynB-like"/>
    <property type="match status" value="1"/>
</dbReference>
<comment type="caution">
    <text evidence="6">The sequence shown here is derived from an EMBL/GenBank/DDBJ whole genome shotgun (WGS) entry which is preliminary data.</text>
</comment>
<dbReference type="Pfam" id="PF17851">
    <property type="entry name" value="GH43_C2"/>
    <property type="match status" value="1"/>
</dbReference>
<gene>
    <name evidence="6" type="ORF">AAK873_05640</name>
</gene>
<keyword evidence="2 4" id="KW-0378">Hydrolase</keyword>
<proteinExistence type="inferred from homology"/>
<evidence type="ECO:0000256" key="1">
    <source>
        <dbReference type="ARBA" id="ARBA00009865"/>
    </source>
</evidence>
<dbReference type="PANTHER" id="PTHR42812">
    <property type="entry name" value="BETA-XYLOSIDASE"/>
    <property type="match status" value="1"/>
</dbReference>
<dbReference type="InterPro" id="IPR051795">
    <property type="entry name" value="Glycosyl_Hydrlase_43"/>
</dbReference>
<evidence type="ECO:0000313" key="7">
    <source>
        <dbReference type="Proteomes" id="UP001565200"/>
    </source>
</evidence>
<dbReference type="Proteomes" id="UP001565200">
    <property type="component" value="Unassembled WGS sequence"/>
</dbReference>
<dbReference type="SUPFAM" id="SSF49899">
    <property type="entry name" value="Concanavalin A-like lectins/glucanases"/>
    <property type="match status" value="1"/>
</dbReference>
<dbReference type="Gene3D" id="2.60.120.200">
    <property type="match status" value="1"/>
</dbReference>
<dbReference type="InterPro" id="IPR013320">
    <property type="entry name" value="ConA-like_dom_sf"/>
</dbReference>
<comment type="similarity">
    <text evidence="1 4">Belongs to the glycosyl hydrolase 43 family.</text>
</comment>
<organism evidence="6 7">
    <name type="scientific">Heminiphilus faecis</name>
    <dbReference type="NCBI Taxonomy" id="2601703"/>
    <lineage>
        <taxon>Bacteria</taxon>
        <taxon>Pseudomonadati</taxon>
        <taxon>Bacteroidota</taxon>
        <taxon>Bacteroidia</taxon>
        <taxon>Bacteroidales</taxon>
        <taxon>Muribaculaceae</taxon>
        <taxon>Heminiphilus</taxon>
    </lineage>
</organism>
<evidence type="ECO:0000259" key="5">
    <source>
        <dbReference type="Pfam" id="PF17851"/>
    </source>
</evidence>
<dbReference type="GO" id="GO:0016787">
    <property type="term" value="F:hydrolase activity"/>
    <property type="evidence" value="ECO:0007669"/>
    <property type="project" value="UniProtKB-KW"/>
</dbReference>
<accession>A0ABV4CUP3</accession>
<keyword evidence="3 4" id="KW-0326">Glycosidase</keyword>
<evidence type="ECO:0000256" key="3">
    <source>
        <dbReference type="ARBA" id="ARBA00023295"/>
    </source>
</evidence>
<sequence length="557" mass="62357">MTVMPFALSAKKKAPKPDANPIFTNVEYYGQDSIYINNPLGEDEFYNPILQGCYPDPAICKKGDDYYLVCSSFVMMPGCPIFHSKDMVNWRQIGHVLDRPSHLPVTNSGTSQGMMAPGITYNPRNDTFYMITTVGGNFVVKAKDPAGPWSDPIRLGFGGIDPSLFFDDNGKAYIVHNDAPKQALWDGHRTIRIWEYDVENDRLIPDSDHVIVNGGTKFHKKPFWIEAPHIYKKDGKYYLMCAEGGTGDTHSEVVFMSDNATGPYIEAPSNPVLTQRHLDPQRKEKVDWAGHSDVIKGPDGKWFGVFLAIRPNVNDRTVTGRETFMLPVDWSGKWPMFENGLIPIEPKLKLPRGVKNMTGTNGFMPQGNFGFRDDLTADTLDYRWVGLRTMIDSVARHTPFGLQLLPNNHNITENRPLSAAWTRQIHNDFSFSTDLLYRPRNEKDLAGIACIQSNKFNYVFGITRKGKTDYIVLQRTAKGESTVIASTPVENFKGKIELRVSAVNDEYRFAYSLDCGNTYTELGDPQSGDILSTDIAGGFVGNLLGLYSTSDNTAIPQ</sequence>
<evidence type="ECO:0000256" key="4">
    <source>
        <dbReference type="RuleBase" id="RU361187"/>
    </source>
</evidence>
<evidence type="ECO:0000256" key="2">
    <source>
        <dbReference type="ARBA" id="ARBA00022801"/>
    </source>
</evidence>
<protein>
    <submittedName>
        <fullName evidence="6">Glycoside hydrolase family 43 protein</fullName>
    </submittedName>
</protein>
<feature type="domain" description="Beta-xylosidase C-terminal Concanavalin A-like" evidence="5">
    <location>
        <begin position="372"/>
        <end position="551"/>
    </location>
</feature>
<evidence type="ECO:0000313" key="6">
    <source>
        <dbReference type="EMBL" id="MEY8245099.1"/>
    </source>
</evidence>